<sequence>MTEPTQRLAVLNCNDFNPLFDLLEEITTNYKVEKCTSKSGNKCFVVKAEIKDNIKIYEVLNNLEVEDSVLDCRFVGPEFIFDQIEDVNREVCEDVVEQSDSNKVLKDDLKIDCNDDLDTDFVVNLYDSRFLEMYINDDFYIDTSHDEYKKCSFLKYFIEAKKKFKHK</sequence>
<feature type="domain" description="NUC153" evidence="3">
    <location>
        <begin position="127"/>
        <end position="150"/>
    </location>
</feature>
<dbReference type="AlphaFoldDB" id="C4VB34"/>
<evidence type="ECO:0000313" key="5">
    <source>
        <dbReference type="Proteomes" id="UP000009082"/>
    </source>
</evidence>
<dbReference type="GO" id="GO:0005730">
    <property type="term" value="C:nucleolus"/>
    <property type="evidence" value="ECO:0007669"/>
    <property type="project" value="UniProtKB-SubCell"/>
</dbReference>
<accession>C4VB34</accession>
<evidence type="ECO:0000313" key="4">
    <source>
        <dbReference type="EMBL" id="EEQ81566.1"/>
    </source>
</evidence>
<evidence type="ECO:0000259" key="3">
    <source>
        <dbReference type="Pfam" id="PF08159"/>
    </source>
</evidence>
<organism evidence="4 5">
    <name type="scientific">Vairimorpha ceranae (strain BRL01)</name>
    <name type="common">Microsporidian parasite</name>
    <name type="synonym">Nosema ceranae</name>
    <dbReference type="NCBI Taxonomy" id="578460"/>
    <lineage>
        <taxon>Eukaryota</taxon>
        <taxon>Fungi</taxon>
        <taxon>Fungi incertae sedis</taxon>
        <taxon>Microsporidia</taxon>
        <taxon>Nosematidae</taxon>
        <taxon>Vairimorpha</taxon>
    </lineage>
</organism>
<comment type="subcellular location">
    <subcellularLocation>
        <location evidence="1">Nucleus</location>
        <location evidence="1">Nucleolus</location>
    </subcellularLocation>
</comment>
<evidence type="ECO:0000256" key="1">
    <source>
        <dbReference type="ARBA" id="ARBA00004604"/>
    </source>
</evidence>
<dbReference type="EMBL" id="ACOL01000372">
    <property type="protein sequence ID" value="EEQ81566.1"/>
    <property type="molecule type" value="Genomic_DNA"/>
</dbReference>
<dbReference type="VEuPathDB" id="MicrosporidiaDB:NCER_101951"/>
<dbReference type="Pfam" id="PF08159">
    <property type="entry name" value="NUC153"/>
    <property type="match status" value="1"/>
</dbReference>
<comment type="caution">
    <text evidence="4">The sequence shown here is derived from an EMBL/GenBank/DDBJ whole genome shotgun (WGS) entry which is preliminary data.</text>
</comment>
<dbReference type="InParanoid" id="C4VB34"/>
<dbReference type="KEGG" id="nce:NCER_101951"/>
<dbReference type="Proteomes" id="UP000009082">
    <property type="component" value="Unassembled WGS sequence"/>
</dbReference>
<protein>
    <recommendedName>
        <fullName evidence="3">NUC153 domain-containing protein</fullName>
    </recommendedName>
</protein>
<dbReference type="InterPro" id="IPR012580">
    <property type="entry name" value="NUC153"/>
</dbReference>
<reference evidence="4 5" key="1">
    <citation type="journal article" date="2009" name="PLoS Pathog.">
        <title>Genomic analyses of the microsporidian Nosema ceranae, an emergent pathogen of honey bees.</title>
        <authorList>
            <person name="Cornman R.S."/>
            <person name="Chen Y.P."/>
            <person name="Schatz M.C."/>
            <person name="Street C."/>
            <person name="Zhao Y."/>
            <person name="Desany B."/>
            <person name="Egholm M."/>
            <person name="Hutchison S."/>
            <person name="Pettis J.S."/>
            <person name="Lipkin W.I."/>
            <person name="Evans J.D."/>
        </authorList>
    </citation>
    <scope>NUCLEOTIDE SEQUENCE [LARGE SCALE GENOMIC DNA]</scope>
    <source>
        <strain evidence="4 5">BRL01</strain>
    </source>
</reference>
<gene>
    <name evidence="4" type="ORF">NCER_101951</name>
</gene>
<evidence type="ECO:0000256" key="2">
    <source>
        <dbReference type="ARBA" id="ARBA00023242"/>
    </source>
</evidence>
<name>C4VB34_VAIC1</name>
<keyword evidence="2" id="KW-0539">Nucleus</keyword>
<proteinExistence type="predicted"/>
<dbReference type="HOGENOM" id="CLU_1595038_0_0_1"/>